<sequence>MIDNFEFSDTKQIRKTILITAFAGICFKILVKNSTGNIEFIGFKIPINDAHVIPHLVGYVIIFEIFALLVRYSDERTREKYKKYLKFIEEHNISDIRIKRNDEYVPQKLKLNYTKVRIIEKSVLFLDVIFPIILGIGAVIKIFFF</sequence>
<evidence type="ECO:0000313" key="3">
    <source>
        <dbReference type="Proteomes" id="UP000007599"/>
    </source>
</evidence>
<reference evidence="3" key="2">
    <citation type="submission" date="2012-03" db="EMBL/GenBank/DDBJ databases">
        <title>Complete genome sequence of Flavobacterium indicum GPTSA100-9T, isolated from warm spring water.</title>
        <authorList>
            <person name="Barbier P."/>
            <person name="Houel A."/>
            <person name="Loux V."/>
            <person name="Poulain J."/>
            <person name="Bernardet J.-F."/>
            <person name="Touchon M."/>
            <person name="Duchaud E."/>
        </authorList>
    </citation>
    <scope>NUCLEOTIDE SEQUENCE [LARGE SCALE GENOMIC DNA]</scope>
    <source>
        <strain evidence="3">DSM 17447 / CIP 109464 / GPTSA100-9</strain>
    </source>
</reference>
<dbReference type="HOGENOM" id="CLU_1783987_0_0_10"/>
<feature type="transmembrane region" description="Helical" evidence="1">
    <location>
        <begin position="12"/>
        <end position="31"/>
    </location>
</feature>
<dbReference type="OrthoDB" id="9866849at2"/>
<dbReference type="RefSeq" id="WP_014388269.1">
    <property type="nucleotide sequence ID" value="NC_017025.1"/>
</dbReference>
<dbReference type="AlphaFoldDB" id="H8XP69"/>
<proteinExistence type="predicted"/>
<accession>H8XP69</accession>
<feature type="transmembrane region" description="Helical" evidence="1">
    <location>
        <begin position="51"/>
        <end position="72"/>
    </location>
</feature>
<gene>
    <name evidence="2" type="ordered locus">KQS_05895</name>
</gene>
<keyword evidence="1 2" id="KW-0812">Transmembrane</keyword>
<evidence type="ECO:0000313" key="2">
    <source>
        <dbReference type="EMBL" id="CCG53143.1"/>
    </source>
</evidence>
<keyword evidence="1" id="KW-0472">Membrane</keyword>
<keyword evidence="1" id="KW-1133">Transmembrane helix</keyword>
<dbReference type="KEGG" id="fin:KQS_05895"/>
<name>H8XP69_FLAIG</name>
<reference evidence="2 3" key="1">
    <citation type="journal article" date="2012" name="J. Bacteriol.">
        <title>Complete Genome Sequence of Flavobacterium indicum GPSTA100-9T, Isolated from Warm Spring Water.</title>
        <authorList>
            <person name="Barbier P."/>
            <person name="Houel A."/>
            <person name="Loux V."/>
            <person name="Poulain J."/>
            <person name="Bernardet J.F."/>
            <person name="Touchon M."/>
            <person name="Duchaud E."/>
        </authorList>
    </citation>
    <scope>NUCLEOTIDE SEQUENCE [LARGE SCALE GENOMIC DNA]</scope>
    <source>
        <strain evidence="3">DSM 17447 / CIP 109464 / GPTSA100-9</strain>
    </source>
</reference>
<feature type="transmembrane region" description="Helical" evidence="1">
    <location>
        <begin position="123"/>
        <end position="144"/>
    </location>
</feature>
<dbReference type="Proteomes" id="UP000007599">
    <property type="component" value="Chromosome I"/>
</dbReference>
<keyword evidence="3" id="KW-1185">Reference proteome</keyword>
<protein>
    <submittedName>
        <fullName evidence="2">Hypothetical transmembrane protein</fullName>
    </submittedName>
</protein>
<evidence type="ECO:0000256" key="1">
    <source>
        <dbReference type="SAM" id="Phobius"/>
    </source>
</evidence>
<organism evidence="2 3">
    <name type="scientific">Flavobacterium indicum (strain DSM 17447 / CIP 109464 / GPTSA100-9)</name>
    <dbReference type="NCBI Taxonomy" id="1094466"/>
    <lineage>
        <taxon>Bacteria</taxon>
        <taxon>Pseudomonadati</taxon>
        <taxon>Bacteroidota</taxon>
        <taxon>Flavobacteriia</taxon>
        <taxon>Flavobacteriales</taxon>
        <taxon>Flavobacteriaceae</taxon>
        <taxon>Flavobacterium</taxon>
    </lineage>
</organism>
<dbReference type="EMBL" id="HE774682">
    <property type="protein sequence ID" value="CCG53143.1"/>
    <property type="molecule type" value="Genomic_DNA"/>
</dbReference>